<proteinExistence type="predicted"/>
<dbReference type="GO" id="GO:0016715">
    <property type="term" value="F:oxidoreductase activity, acting on paired donors, with incorporation or reduction of molecular oxygen, reduced ascorbate as one donor, and incorporation of one atom of oxygen"/>
    <property type="evidence" value="ECO:0007669"/>
    <property type="project" value="InterPro"/>
</dbReference>
<dbReference type="GO" id="GO:0005507">
    <property type="term" value="F:copper ion binding"/>
    <property type="evidence" value="ECO:0007669"/>
    <property type="project" value="InterPro"/>
</dbReference>
<accession>A0A383ATE1</accession>
<dbReference type="SUPFAM" id="SSF49742">
    <property type="entry name" value="PHM/PNGase F"/>
    <property type="match status" value="1"/>
</dbReference>
<evidence type="ECO:0000256" key="1">
    <source>
        <dbReference type="SAM" id="MobiDB-lite"/>
    </source>
</evidence>
<dbReference type="InterPro" id="IPR008977">
    <property type="entry name" value="PHM/PNGase_F_dom_sf"/>
</dbReference>
<protein>
    <recommendedName>
        <fullName evidence="3">Copper type II ascorbate-dependent monooxygenase C-terminal domain-containing protein</fullName>
    </recommendedName>
</protein>
<dbReference type="EMBL" id="UINC01194894">
    <property type="protein sequence ID" value="SVE11206.1"/>
    <property type="molecule type" value="Genomic_DNA"/>
</dbReference>
<evidence type="ECO:0008006" key="3">
    <source>
        <dbReference type="Google" id="ProtNLM"/>
    </source>
</evidence>
<organism evidence="2">
    <name type="scientific">marine metagenome</name>
    <dbReference type="NCBI Taxonomy" id="408172"/>
    <lineage>
        <taxon>unclassified sequences</taxon>
        <taxon>metagenomes</taxon>
        <taxon>ecological metagenomes</taxon>
    </lineage>
</organism>
<feature type="region of interest" description="Disordered" evidence="1">
    <location>
        <begin position="71"/>
        <end position="101"/>
    </location>
</feature>
<dbReference type="InterPro" id="IPR036939">
    <property type="entry name" value="Cu2_ascorb_mOase_N_sf"/>
</dbReference>
<dbReference type="AlphaFoldDB" id="A0A383ATE1"/>
<feature type="compositionally biased region" description="Low complexity" evidence="1">
    <location>
        <begin position="82"/>
        <end position="92"/>
    </location>
</feature>
<dbReference type="Gene3D" id="2.60.120.310">
    <property type="entry name" value="Copper type II, ascorbate-dependent monooxygenase, N-terminal domain"/>
    <property type="match status" value="1"/>
</dbReference>
<feature type="non-terminal residue" evidence="2">
    <location>
        <position position="1"/>
    </location>
</feature>
<sequence length="249" mass="27010">ASDWLLGEPDLIVKMPKAYTMRADGSDIYRSFCIPMDLKEDKWVAGFEVRPSARAVLHHVIIRIDQSGEARKADGAKGTPGFSGMRGIGRSSRGSRRGGSNDVFSGSLGGLGGWAVGGTPRILPLGLARKLPAGADLVLNSHFHPSGKEEEEQTTIGLYFTDKKPERTLIGFQVPPVFGSISGLDIPAGESNYELKSKFTTPVDIDLVGVGAHMHYIGHTAKAHATLPDGTVKPLFYIDDWDFNWQGRY</sequence>
<reference evidence="2" key="1">
    <citation type="submission" date="2018-05" db="EMBL/GenBank/DDBJ databases">
        <authorList>
            <person name="Lanie J.A."/>
            <person name="Ng W.-L."/>
            <person name="Kazmierczak K.M."/>
            <person name="Andrzejewski T.M."/>
            <person name="Davidsen T.M."/>
            <person name="Wayne K.J."/>
            <person name="Tettelin H."/>
            <person name="Glass J.I."/>
            <person name="Rusch D."/>
            <person name="Podicherti R."/>
            <person name="Tsui H.-C.T."/>
            <person name="Winkler M.E."/>
        </authorList>
    </citation>
    <scope>NUCLEOTIDE SEQUENCE</scope>
</reference>
<evidence type="ECO:0000313" key="2">
    <source>
        <dbReference type="EMBL" id="SVE11206.1"/>
    </source>
</evidence>
<name>A0A383ATE1_9ZZZZ</name>
<feature type="non-terminal residue" evidence="2">
    <location>
        <position position="249"/>
    </location>
</feature>
<gene>
    <name evidence="2" type="ORF">METZ01_LOCUS464060</name>
</gene>